<name>A0A9D3LYW4_ANGAN</name>
<sequence length="76" mass="8343">MTRSFGRRSRARNDRPAASLLCFSIARLQRNANQPASAPHRVALRPYEGCLCSPGPAGPGGPRYLPPPSAWRRSQK</sequence>
<reference evidence="2" key="1">
    <citation type="submission" date="2021-01" db="EMBL/GenBank/DDBJ databases">
        <title>A chromosome-scale assembly of European eel, Anguilla anguilla.</title>
        <authorList>
            <person name="Henkel C."/>
            <person name="Jong-Raadsen S.A."/>
            <person name="Dufour S."/>
            <person name="Weltzien F.-A."/>
            <person name="Palstra A.P."/>
            <person name="Pelster B."/>
            <person name="Spaink H.P."/>
            <person name="Van Den Thillart G.E."/>
            <person name="Jansen H."/>
            <person name="Zahm M."/>
            <person name="Klopp C."/>
            <person name="Cedric C."/>
            <person name="Louis A."/>
            <person name="Berthelot C."/>
            <person name="Parey E."/>
            <person name="Roest Crollius H."/>
            <person name="Montfort J."/>
            <person name="Robinson-Rechavi M."/>
            <person name="Bucao C."/>
            <person name="Bouchez O."/>
            <person name="Gislard M."/>
            <person name="Lluch J."/>
            <person name="Milhes M."/>
            <person name="Lampietro C."/>
            <person name="Lopez Roques C."/>
            <person name="Donnadieu C."/>
            <person name="Braasch I."/>
            <person name="Desvignes T."/>
            <person name="Postlethwait J."/>
            <person name="Bobe J."/>
            <person name="Guiguen Y."/>
            <person name="Dirks R."/>
        </authorList>
    </citation>
    <scope>NUCLEOTIDE SEQUENCE</scope>
    <source>
        <strain evidence="2">Tag_6206</strain>
        <tissue evidence="2">Liver</tissue>
    </source>
</reference>
<feature type="region of interest" description="Disordered" evidence="1">
    <location>
        <begin position="54"/>
        <end position="76"/>
    </location>
</feature>
<dbReference type="EMBL" id="JAFIRN010000011">
    <property type="protein sequence ID" value="KAG5839554.1"/>
    <property type="molecule type" value="Genomic_DNA"/>
</dbReference>
<organism evidence="2 3">
    <name type="scientific">Anguilla anguilla</name>
    <name type="common">European freshwater eel</name>
    <name type="synonym">Muraena anguilla</name>
    <dbReference type="NCBI Taxonomy" id="7936"/>
    <lineage>
        <taxon>Eukaryota</taxon>
        <taxon>Metazoa</taxon>
        <taxon>Chordata</taxon>
        <taxon>Craniata</taxon>
        <taxon>Vertebrata</taxon>
        <taxon>Euteleostomi</taxon>
        <taxon>Actinopterygii</taxon>
        <taxon>Neopterygii</taxon>
        <taxon>Teleostei</taxon>
        <taxon>Anguilliformes</taxon>
        <taxon>Anguillidae</taxon>
        <taxon>Anguilla</taxon>
    </lineage>
</organism>
<accession>A0A9D3LYW4</accession>
<proteinExistence type="predicted"/>
<evidence type="ECO:0000313" key="2">
    <source>
        <dbReference type="EMBL" id="KAG5839554.1"/>
    </source>
</evidence>
<comment type="caution">
    <text evidence="2">The sequence shown here is derived from an EMBL/GenBank/DDBJ whole genome shotgun (WGS) entry which is preliminary data.</text>
</comment>
<dbReference type="Proteomes" id="UP001044222">
    <property type="component" value="Chromosome 11"/>
</dbReference>
<gene>
    <name evidence="2" type="ORF">ANANG_G00206200</name>
</gene>
<keyword evidence="3" id="KW-1185">Reference proteome</keyword>
<evidence type="ECO:0000256" key="1">
    <source>
        <dbReference type="SAM" id="MobiDB-lite"/>
    </source>
</evidence>
<evidence type="ECO:0000313" key="3">
    <source>
        <dbReference type="Proteomes" id="UP001044222"/>
    </source>
</evidence>
<feature type="compositionally biased region" description="Pro residues" evidence="1">
    <location>
        <begin position="56"/>
        <end position="69"/>
    </location>
</feature>
<protein>
    <submittedName>
        <fullName evidence="2">Uncharacterized protein</fullName>
    </submittedName>
</protein>
<dbReference type="AlphaFoldDB" id="A0A9D3LYW4"/>